<dbReference type="Proteomes" id="UP000504606">
    <property type="component" value="Unplaced"/>
</dbReference>
<dbReference type="GO" id="GO:0004190">
    <property type="term" value="F:aspartic-type endopeptidase activity"/>
    <property type="evidence" value="ECO:0007669"/>
    <property type="project" value="InterPro"/>
</dbReference>
<dbReference type="CDD" id="cd09274">
    <property type="entry name" value="RNase_HI_RT_Ty3"/>
    <property type="match status" value="1"/>
</dbReference>
<dbReference type="KEGG" id="foc:113215257"/>
<dbReference type="InterPro" id="IPR043128">
    <property type="entry name" value="Rev_trsase/Diguanyl_cyclase"/>
</dbReference>
<dbReference type="GO" id="GO:0003676">
    <property type="term" value="F:nucleic acid binding"/>
    <property type="evidence" value="ECO:0007669"/>
    <property type="project" value="InterPro"/>
</dbReference>
<sequence>MLHDRIIWGVYDKKLRENIRSKAKLPLDDIVDICKAVEATAKYPRTEDGEGILTVDTVQHVAKKFKKNHQGKNGKSGGSLHQTKSTNPWRKHGNKTYQKGGPKKSNKFAYLCRKCDKTHGAGNCPAWGTNCTKCNGRNHFAAVCKSRKGFNPNKPQKDVDSLSKVTNELRDILINPRWQNEFQQVSVHMLTIVHDNNKKIILSGESTQPRDEYTEVLKLQNEHFIKFKLDSGSEVNSLPLAVFKMINRNYPVYKTDIILKAYGKVLSTPVGEVRLLVETPHGDKMMCKFIISSIEPKPLLGKDACEKLNLVVRVKHPIKNVQNMEAYSIQLPDSKNDFVKKYFKLFTGMGEFQQKVEIMLDPTFQPVMCPARRYHFSIIQRLKTKLDDLERDGIVAKVTNEIPKFVSNMVIREKSNGDLRICLDPEQLNKAIQRSRYAIPTFDELSYKVRDQEIFTVLDLKWGFWHATLDEKSSMLCTFSTPHGLYRFLKMPFGLCSAPETFQFLTEQAFRGTDAIIYFDDCLITGKNYAEHDYKLAKFMEKANEQNIRFNIDKLQYRRKEVKFLGQLLSKNATKVDPERVKAISAINEPKTKKQLQKCLGTFNYVRKFLPQMATIAAPLYQLLSSKVNFQWLPAQAQAFKALKEALTTAPVLATFDSSKPIVIQADASQFGLGCCLLQNKQPVALDSRILTETERNYAQIEKEMLALTFAAQKFEKYIWGMPNVLFQTDHQPLVSIFKKPIFKITNNRLKKMRIKLLRFQPNVEYLPGKHMHIADLLSRNCLNDPVQDDPEMVEVVHEVTKYLPLSPDLRQELAQQTDSDVGLTAVKQYYKNGWPNTRQQTVVEARPYWQVRNDLFVEDTFVVLTDRIVVPLSLRKMVLKRLHTAHLGIEKTKARARQSVYWPGMSNDIATMTKECRACERHSARNYHEPLIPHEIPSLRFQKIGLDILELNSKCYLVVEDYLSKWLEIKPLTSKNSKAVIDQLRLIFCTHGIPEIIFGDNNPLNSQECHEFATSMGSKIVTSSPEYSCSNGLAEKGVHIAKQMLKKCNDDKTHYLDALREYNNTPLSGMDVSPAEILMSRKVRTVVPTLKRKLEPKIVLIKPILKRLQEKLKLRYDQRARRKPIQFKEGDAVTVLRGKKWHKGKIFTKHPADRSYVVELLGGGTLRRNTFFIRPSITEPDRVDSSAGTNHQIDIESILVNLRAGQNSKPPARPNPPNPCPPLFTDANRSRSGRRLRKSARLTDDNFQY</sequence>
<dbReference type="InterPro" id="IPR000477">
    <property type="entry name" value="RT_dom"/>
</dbReference>
<dbReference type="PROSITE" id="PS50175">
    <property type="entry name" value="ASP_PROT_RETROV"/>
    <property type="match status" value="1"/>
</dbReference>
<dbReference type="GO" id="GO:0003964">
    <property type="term" value="F:RNA-directed DNA polymerase activity"/>
    <property type="evidence" value="ECO:0007669"/>
    <property type="project" value="UniProtKB-EC"/>
</dbReference>
<dbReference type="InterPro" id="IPR012337">
    <property type="entry name" value="RNaseH-like_sf"/>
</dbReference>
<feature type="compositionally biased region" description="Polar residues" evidence="2">
    <location>
        <begin position="79"/>
        <end position="88"/>
    </location>
</feature>
<dbReference type="FunFam" id="3.30.420.10:FF:000063">
    <property type="entry name" value="Retrovirus-related Pol polyprotein from transposon 297-like Protein"/>
    <property type="match status" value="1"/>
</dbReference>
<dbReference type="InterPro" id="IPR041588">
    <property type="entry name" value="Integrase_H2C2"/>
</dbReference>
<dbReference type="InterPro" id="IPR001995">
    <property type="entry name" value="Peptidase_A2_cat"/>
</dbReference>
<dbReference type="OrthoDB" id="8048778at2759"/>
<dbReference type="GeneID" id="113215257"/>
<dbReference type="InterPro" id="IPR041577">
    <property type="entry name" value="RT_RNaseH_2"/>
</dbReference>
<gene>
    <name evidence="6" type="primary">LOC113215257</name>
</gene>
<evidence type="ECO:0000259" key="3">
    <source>
        <dbReference type="PROSITE" id="PS50175"/>
    </source>
</evidence>
<protein>
    <recommendedName>
        <fullName evidence="1">RNA-directed DNA polymerase</fullName>
        <ecNumber evidence="1">2.7.7.49</ecNumber>
    </recommendedName>
</protein>
<dbReference type="Gene3D" id="3.30.420.10">
    <property type="entry name" value="Ribonuclease H-like superfamily/Ribonuclease H"/>
    <property type="match status" value="1"/>
</dbReference>
<dbReference type="GO" id="GO:0015074">
    <property type="term" value="P:DNA integration"/>
    <property type="evidence" value="ECO:0007669"/>
    <property type="project" value="InterPro"/>
</dbReference>
<dbReference type="FunFam" id="3.30.70.270:FF:000026">
    <property type="entry name" value="Transposon Ty3-G Gag-Pol polyprotein"/>
    <property type="match status" value="1"/>
</dbReference>
<evidence type="ECO:0000313" key="5">
    <source>
        <dbReference type="Proteomes" id="UP000504606"/>
    </source>
</evidence>
<reference evidence="6" key="1">
    <citation type="submission" date="2025-08" db="UniProtKB">
        <authorList>
            <consortium name="RefSeq"/>
        </authorList>
    </citation>
    <scope>IDENTIFICATION</scope>
    <source>
        <tissue evidence="6">Whole organism</tissue>
    </source>
</reference>
<organism evidence="5 6">
    <name type="scientific">Frankliniella occidentalis</name>
    <name type="common">Western flower thrips</name>
    <name type="synonym">Euthrips occidentalis</name>
    <dbReference type="NCBI Taxonomy" id="133901"/>
    <lineage>
        <taxon>Eukaryota</taxon>
        <taxon>Metazoa</taxon>
        <taxon>Ecdysozoa</taxon>
        <taxon>Arthropoda</taxon>
        <taxon>Hexapoda</taxon>
        <taxon>Insecta</taxon>
        <taxon>Pterygota</taxon>
        <taxon>Neoptera</taxon>
        <taxon>Paraneoptera</taxon>
        <taxon>Thysanoptera</taxon>
        <taxon>Terebrantia</taxon>
        <taxon>Thripoidea</taxon>
        <taxon>Thripidae</taxon>
        <taxon>Frankliniella</taxon>
    </lineage>
</organism>
<dbReference type="SUPFAM" id="SSF56672">
    <property type="entry name" value="DNA/RNA polymerases"/>
    <property type="match status" value="1"/>
</dbReference>
<feature type="domain" description="Integrase catalytic" evidence="4">
    <location>
        <begin position="934"/>
        <end position="1112"/>
    </location>
</feature>
<feature type="domain" description="Peptidase A2" evidence="3">
    <location>
        <begin position="225"/>
        <end position="304"/>
    </location>
</feature>
<dbReference type="PROSITE" id="PS50994">
    <property type="entry name" value="INTEGRASE"/>
    <property type="match status" value="1"/>
</dbReference>
<dbReference type="InterPro" id="IPR001584">
    <property type="entry name" value="Integrase_cat-core"/>
</dbReference>
<dbReference type="Pfam" id="PF17919">
    <property type="entry name" value="RT_RNaseH_2"/>
    <property type="match status" value="1"/>
</dbReference>
<evidence type="ECO:0000313" key="6">
    <source>
        <dbReference type="RefSeq" id="XP_026290645.2"/>
    </source>
</evidence>
<evidence type="ECO:0000256" key="1">
    <source>
        <dbReference type="ARBA" id="ARBA00012493"/>
    </source>
</evidence>
<name>A0A6J1TFX7_FRAOC</name>
<dbReference type="FunFam" id="1.10.340.70:FF:000003">
    <property type="entry name" value="Protein CBG25708"/>
    <property type="match status" value="1"/>
</dbReference>
<dbReference type="RefSeq" id="XP_026290645.2">
    <property type="nucleotide sequence ID" value="XM_026434860.2"/>
</dbReference>
<dbReference type="Pfam" id="PF00078">
    <property type="entry name" value="RVT_1"/>
    <property type="match status" value="1"/>
</dbReference>
<dbReference type="CDD" id="cd01647">
    <property type="entry name" value="RT_LTR"/>
    <property type="match status" value="1"/>
</dbReference>
<dbReference type="Gene3D" id="3.10.10.10">
    <property type="entry name" value="HIV Type 1 Reverse Transcriptase, subunit A, domain 1"/>
    <property type="match status" value="1"/>
</dbReference>
<feature type="region of interest" description="Disordered" evidence="2">
    <location>
        <begin position="1206"/>
        <end position="1250"/>
    </location>
</feature>
<evidence type="ECO:0000256" key="2">
    <source>
        <dbReference type="SAM" id="MobiDB-lite"/>
    </source>
</evidence>
<feature type="region of interest" description="Disordered" evidence="2">
    <location>
        <begin position="64"/>
        <end position="103"/>
    </location>
</feature>
<dbReference type="EC" id="2.7.7.49" evidence="1"/>
<dbReference type="InterPro" id="IPR036397">
    <property type="entry name" value="RNaseH_sf"/>
</dbReference>
<accession>A0A6J1TFX7</accession>
<dbReference type="PANTHER" id="PTHR37984:SF7">
    <property type="entry name" value="INTEGRASE CATALYTIC DOMAIN-CONTAINING PROTEIN"/>
    <property type="match status" value="1"/>
</dbReference>
<dbReference type="Gene3D" id="1.10.340.70">
    <property type="match status" value="1"/>
</dbReference>
<dbReference type="Pfam" id="PF17921">
    <property type="entry name" value="Integrase_H2C2"/>
    <property type="match status" value="1"/>
</dbReference>
<dbReference type="Gene3D" id="3.30.70.270">
    <property type="match status" value="2"/>
</dbReference>
<keyword evidence="5" id="KW-1185">Reference proteome</keyword>
<dbReference type="InterPro" id="IPR043502">
    <property type="entry name" value="DNA/RNA_pol_sf"/>
</dbReference>
<dbReference type="GO" id="GO:0006508">
    <property type="term" value="P:proteolysis"/>
    <property type="evidence" value="ECO:0007669"/>
    <property type="project" value="InterPro"/>
</dbReference>
<proteinExistence type="predicted"/>
<dbReference type="PANTHER" id="PTHR37984">
    <property type="entry name" value="PROTEIN CBG26694"/>
    <property type="match status" value="1"/>
</dbReference>
<feature type="compositionally biased region" description="Pro residues" evidence="2">
    <location>
        <begin position="1212"/>
        <end position="1223"/>
    </location>
</feature>
<feature type="compositionally biased region" description="Basic residues" evidence="2">
    <location>
        <begin position="1232"/>
        <end position="1241"/>
    </location>
</feature>
<dbReference type="InterPro" id="IPR050951">
    <property type="entry name" value="Retrovirus_Pol_polyprotein"/>
</dbReference>
<dbReference type="SUPFAM" id="SSF53098">
    <property type="entry name" value="Ribonuclease H-like"/>
    <property type="match status" value="1"/>
</dbReference>
<evidence type="ECO:0000259" key="4">
    <source>
        <dbReference type="PROSITE" id="PS50994"/>
    </source>
</evidence>
<dbReference type="GO" id="GO:0042575">
    <property type="term" value="C:DNA polymerase complex"/>
    <property type="evidence" value="ECO:0007669"/>
    <property type="project" value="UniProtKB-ARBA"/>
</dbReference>
<dbReference type="AlphaFoldDB" id="A0A6J1TFX7"/>